<dbReference type="InterPro" id="IPR003697">
    <property type="entry name" value="Maf-like"/>
</dbReference>
<organism evidence="5 6">
    <name type="scientific">Rhizobium quercicola</name>
    <dbReference type="NCBI Taxonomy" id="2901226"/>
    <lineage>
        <taxon>Bacteria</taxon>
        <taxon>Pseudomonadati</taxon>
        <taxon>Pseudomonadota</taxon>
        <taxon>Alphaproteobacteria</taxon>
        <taxon>Hyphomicrobiales</taxon>
        <taxon>Rhizobiaceae</taxon>
        <taxon>Rhizobium/Agrobacterium group</taxon>
        <taxon>Rhizobium</taxon>
    </lineage>
</organism>
<keyword evidence="3 4" id="KW-0546">Nucleotide metabolism</keyword>
<dbReference type="GO" id="GO:0005737">
    <property type="term" value="C:cytoplasm"/>
    <property type="evidence" value="ECO:0007669"/>
    <property type="project" value="UniProtKB-SubCell"/>
</dbReference>
<dbReference type="NCBIfam" id="NF002690">
    <property type="entry name" value="PRK02478.1"/>
    <property type="match status" value="1"/>
</dbReference>
<feature type="active site" description="Proton acceptor" evidence="4">
    <location>
        <position position="85"/>
    </location>
</feature>
<dbReference type="Pfam" id="PF02545">
    <property type="entry name" value="Maf"/>
    <property type="match status" value="1"/>
</dbReference>
<evidence type="ECO:0000256" key="3">
    <source>
        <dbReference type="ARBA" id="ARBA00023080"/>
    </source>
</evidence>
<comment type="function">
    <text evidence="4">Nucleoside triphosphate pyrophosphatase that hydrolyzes 7-methyl-GTP (m(7)GTP). May have a dual role in cell division arrest and in preventing the incorporation of modified nucleotides into cellular nucleic acids.</text>
</comment>
<dbReference type="EC" id="3.6.1.-" evidence="4"/>
<keyword evidence="4" id="KW-0963">Cytoplasm</keyword>
<evidence type="ECO:0000313" key="6">
    <source>
        <dbReference type="Proteomes" id="UP001139089"/>
    </source>
</evidence>
<dbReference type="SUPFAM" id="SSF52972">
    <property type="entry name" value="ITPase-like"/>
    <property type="match status" value="1"/>
</dbReference>
<reference evidence="5" key="1">
    <citation type="submission" date="2021-12" db="EMBL/GenBank/DDBJ databases">
        <authorList>
            <person name="Li Y."/>
        </authorList>
    </citation>
    <scope>NUCLEOTIDE SEQUENCE</scope>
    <source>
        <strain evidence="5">DKSPLA3</strain>
    </source>
</reference>
<comment type="caution">
    <text evidence="4">Lacks conserved residue(s) required for the propagation of feature annotation.</text>
</comment>
<comment type="similarity">
    <text evidence="4">Belongs to the Maf family. YceF subfamily.</text>
</comment>
<dbReference type="Gene3D" id="3.90.950.10">
    <property type="match status" value="1"/>
</dbReference>
<sequence length="208" mass="22363">MTHQLVLASASPFRRMLLENAGIAFRWQAAEIDERALEEPLAAEGASPEKVATVLAEAKAESVAAALREAQGAGEGIAPVVIGSDQTLSLGDRVFHKPASMAEARDHLRALSGATHQLNSAIALHQDGRTLWSHVSTARLTMRRLDDGFIARHLARVGEKALTSVGAYQLEGEGVQLFEAIDGDYFTILGLPILPLLGELRRLRVIDA</sequence>
<feature type="site" description="Important for substrate specificity" evidence="4">
    <location>
        <position position="171"/>
    </location>
</feature>
<comment type="caution">
    <text evidence="5">The sequence shown here is derived from an EMBL/GenBank/DDBJ whole genome shotgun (WGS) entry which is preliminary data.</text>
</comment>
<feature type="site" description="Important for substrate specificity" evidence="4">
    <location>
        <position position="13"/>
    </location>
</feature>
<dbReference type="Proteomes" id="UP001139089">
    <property type="component" value="Unassembled WGS sequence"/>
</dbReference>
<comment type="cofactor">
    <cofactor evidence="1 4">
        <name>a divalent metal cation</name>
        <dbReference type="ChEBI" id="CHEBI:60240"/>
    </cofactor>
</comment>
<dbReference type="PIRSF" id="PIRSF006305">
    <property type="entry name" value="Maf"/>
    <property type="match status" value="1"/>
</dbReference>
<dbReference type="InterPro" id="IPR029001">
    <property type="entry name" value="ITPase-like_fam"/>
</dbReference>
<protein>
    <recommendedName>
        <fullName evidence="4">7-methyl-GTP pyrophosphatase</fullName>
        <shortName evidence="4">m(7)GTP pyrophosphatase</shortName>
        <ecNumber evidence="4">3.6.1.-</ecNumber>
    </recommendedName>
</protein>
<gene>
    <name evidence="5" type="ORF">LRX75_03820</name>
</gene>
<evidence type="ECO:0000313" key="5">
    <source>
        <dbReference type="EMBL" id="MCD7108167.1"/>
    </source>
</evidence>
<evidence type="ECO:0000256" key="2">
    <source>
        <dbReference type="ARBA" id="ARBA00022801"/>
    </source>
</evidence>
<keyword evidence="6" id="KW-1185">Reference proteome</keyword>
<dbReference type="HAMAP" id="MF_00528">
    <property type="entry name" value="Maf"/>
    <property type="match status" value="1"/>
</dbReference>
<evidence type="ECO:0000256" key="4">
    <source>
        <dbReference type="HAMAP-Rule" id="MF_00528"/>
    </source>
</evidence>
<dbReference type="AlphaFoldDB" id="A0A9X1NNC5"/>
<dbReference type="PANTHER" id="PTHR43213">
    <property type="entry name" value="BIFUNCTIONAL DTTP/UTP PYROPHOSPHATASE/METHYLTRANSFERASE PROTEIN-RELATED"/>
    <property type="match status" value="1"/>
</dbReference>
<accession>A0A9X1NNC5</accession>
<dbReference type="EMBL" id="JAJOZR010000002">
    <property type="protein sequence ID" value="MCD7108167.1"/>
    <property type="molecule type" value="Genomic_DNA"/>
</dbReference>
<evidence type="ECO:0000256" key="1">
    <source>
        <dbReference type="ARBA" id="ARBA00001968"/>
    </source>
</evidence>
<name>A0A9X1NNC5_9HYPH</name>
<feature type="site" description="Important for substrate specificity" evidence="4">
    <location>
        <position position="86"/>
    </location>
</feature>
<comment type="subcellular location">
    <subcellularLocation>
        <location evidence="4">Cytoplasm</location>
    </subcellularLocation>
</comment>
<dbReference type="RefSeq" id="WP_231812084.1">
    <property type="nucleotide sequence ID" value="NZ_JAJOZR010000002.1"/>
</dbReference>
<dbReference type="PANTHER" id="PTHR43213:SF5">
    <property type="entry name" value="BIFUNCTIONAL DTTP_UTP PYROPHOSPHATASE_METHYLTRANSFERASE PROTEIN-RELATED"/>
    <property type="match status" value="1"/>
</dbReference>
<dbReference type="CDD" id="cd00555">
    <property type="entry name" value="Maf"/>
    <property type="match status" value="1"/>
</dbReference>
<proteinExistence type="inferred from homology"/>
<dbReference type="GO" id="GO:0009117">
    <property type="term" value="P:nucleotide metabolic process"/>
    <property type="evidence" value="ECO:0007669"/>
    <property type="project" value="UniProtKB-KW"/>
</dbReference>
<comment type="catalytic activity">
    <reaction evidence="4">
        <text>N(7)-methyl-GTP + H2O = N(7)-methyl-GMP + diphosphate + H(+)</text>
        <dbReference type="Rhea" id="RHEA:58744"/>
        <dbReference type="ChEBI" id="CHEBI:15377"/>
        <dbReference type="ChEBI" id="CHEBI:15378"/>
        <dbReference type="ChEBI" id="CHEBI:33019"/>
        <dbReference type="ChEBI" id="CHEBI:58285"/>
        <dbReference type="ChEBI" id="CHEBI:87133"/>
    </reaction>
</comment>
<dbReference type="GO" id="GO:0047429">
    <property type="term" value="F:nucleoside triphosphate diphosphatase activity"/>
    <property type="evidence" value="ECO:0007669"/>
    <property type="project" value="InterPro"/>
</dbReference>
<keyword evidence="2 4" id="KW-0378">Hydrolase</keyword>
<dbReference type="NCBIfam" id="TIGR00172">
    <property type="entry name" value="maf"/>
    <property type="match status" value="1"/>
</dbReference>